<evidence type="ECO:0000313" key="7">
    <source>
        <dbReference type="Proteomes" id="UP001497383"/>
    </source>
</evidence>
<keyword evidence="2" id="KW-0539">Nucleus</keyword>
<accession>A0ABP0ZSV4</accession>
<dbReference type="InterPro" id="IPR003877">
    <property type="entry name" value="SPRY_dom"/>
</dbReference>
<dbReference type="InterPro" id="IPR013320">
    <property type="entry name" value="ConA-like_dom_sf"/>
</dbReference>
<evidence type="ECO:0000256" key="1">
    <source>
        <dbReference type="ARBA" id="ARBA00004123"/>
    </source>
</evidence>
<feature type="domain" description="B30.2/SPRY" evidence="5">
    <location>
        <begin position="100"/>
        <end position="294"/>
    </location>
</feature>
<evidence type="ECO:0000256" key="2">
    <source>
        <dbReference type="ARBA" id="ARBA00023242"/>
    </source>
</evidence>
<dbReference type="CDD" id="cd12872">
    <property type="entry name" value="SPRY_Ash2"/>
    <property type="match status" value="1"/>
</dbReference>
<dbReference type="EMBL" id="OZ022411">
    <property type="protein sequence ID" value="CAK9441558.1"/>
    <property type="molecule type" value="Genomic_DNA"/>
</dbReference>
<proteinExistence type="inferred from homology"/>
<feature type="compositionally biased region" description="Polar residues" evidence="4">
    <location>
        <begin position="25"/>
        <end position="44"/>
    </location>
</feature>
<dbReference type="Gene3D" id="2.60.120.920">
    <property type="match status" value="1"/>
</dbReference>
<gene>
    <name evidence="6" type="ORF">LODBEIA_P54260</name>
</gene>
<reference evidence="6 7" key="1">
    <citation type="submission" date="2024-03" db="EMBL/GenBank/DDBJ databases">
        <authorList>
            <person name="Brejova B."/>
        </authorList>
    </citation>
    <scope>NUCLEOTIDE SEQUENCE [LARGE SCALE GENOMIC DNA]</scope>
    <source>
        <strain evidence="6 7">CBS 14171</strain>
    </source>
</reference>
<comment type="similarity">
    <text evidence="3">Belongs to the cclA family.</text>
</comment>
<dbReference type="InterPro" id="IPR001870">
    <property type="entry name" value="B30.2/SPRY"/>
</dbReference>
<dbReference type="GeneID" id="92210622"/>
<name>A0ABP0ZSV4_9ASCO</name>
<dbReference type="SMART" id="SM00449">
    <property type="entry name" value="SPRY"/>
    <property type="match status" value="1"/>
</dbReference>
<evidence type="ECO:0000313" key="6">
    <source>
        <dbReference type="EMBL" id="CAK9441558.1"/>
    </source>
</evidence>
<comment type="subcellular location">
    <subcellularLocation>
        <location evidence="1">Nucleus</location>
    </subcellularLocation>
</comment>
<dbReference type="InterPro" id="IPR037353">
    <property type="entry name" value="ASH2"/>
</dbReference>
<evidence type="ECO:0000256" key="4">
    <source>
        <dbReference type="SAM" id="MobiDB-lite"/>
    </source>
</evidence>
<dbReference type="PANTHER" id="PTHR10598">
    <property type="entry name" value="SET1/ASH2 HISTONE METHYLTRANSFERASE COMPLEX SUBUNIT ASH2"/>
    <property type="match status" value="1"/>
</dbReference>
<protein>
    <recommendedName>
        <fullName evidence="5">B30.2/SPRY domain-containing protein</fullName>
    </recommendedName>
</protein>
<dbReference type="SUPFAM" id="SSF49899">
    <property type="entry name" value="Concanavalin A-like lectins/glucanases"/>
    <property type="match status" value="1"/>
</dbReference>
<dbReference type="RefSeq" id="XP_066832364.1">
    <property type="nucleotide sequence ID" value="XM_066975757.1"/>
</dbReference>
<dbReference type="PROSITE" id="PS50188">
    <property type="entry name" value="B302_SPRY"/>
    <property type="match status" value="1"/>
</dbReference>
<dbReference type="Proteomes" id="UP001497383">
    <property type="component" value="Chromosome 7"/>
</dbReference>
<dbReference type="InterPro" id="IPR043136">
    <property type="entry name" value="B30.2/SPRY_sf"/>
</dbReference>
<evidence type="ECO:0000259" key="5">
    <source>
        <dbReference type="PROSITE" id="PS50188"/>
    </source>
</evidence>
<evidence type="ECO:0000256" key="3">
    <source>
        <dbReference type="ARBA" id="ARBA00038149"/>
    </source>
</evidence>
<keyword evidence="7" id="KW-1185">Reference proteome</keyword>
<dbReference type="PANTHER" id="PTHR10598:SF0">
    <property type="entry name" value="SET1_ASH2 HISTONE METHYLTRANSFERASE COMPLEX SUBUNIT ASH2"/>
    <property type="match status" value="1"/>
</dbReference>
<feature type="region of interest" description="Disordered" evidence="4">
    <location>
        <begin position="25"/>
        <end position="45"/>
    </location>
</feature>
<sequence length="474" mass="53780">MPNEIESTPELGANQFKSARFNQELPTASTTTVRQKSTSEQQAHNVIVHPRLRPVPYKPQDIYSQAQPQPYVSMTHSNTTFYQVEDLPVNRRGFKYKLSRPSPVFQSNHYATTDLAPFEACISLFDRSTGVLFSRDCKTITTAQGWRSARANVGIRQGSYYFECKIVNANANADSANADSNANDSAHVRIGLAKREASLEAPVGYDGYGYGLRDIDGYLVFTSRRKNVCIEGGFTTGDVVGFLVELPSLKEQKLQLERYVEEKRSEMPADYRVKRRKTKKKTEAVEDNVRFNEYDNIVRDQIPTKSKGALYYDQFEYTRTKTMDHLLNPVTVFGEKAIIEMDDKTKNIPVIAGSKIRVFKNGKECTAIENLYAFLPTNIEDVDEINLEANVKQSSNPNYRNTDDNTLGYYPMLSVFGKGAVTLNAGPEFDFPPSDDATVKPLSDRYEEQVIEEWFWDILDEVEAQYLDSFDEIS</sequence>
<organism evidence="6 7">
    <name type="scientific">Lodderomyces beijingensis</name>
    <dbReference type="NCBI Taxonomy" id="1775926"/>
    <lineage>
        <taxon>Eukaryota</taxon>
        <taxon>Fungi</taxon>
        <taxon>Dikarya</taxon>
        <taxon>Ascomycota</taxon>
        <taxon>Saccharomycotina</taxon>
        <taxon>Pichiomycetes</taxon>
        <taxon>Debaryomycetaceae</taxon>
        <taxon>Candida/Lodderomyces clade</taxon>
        <taxon>Lodderomyces</taxon>
    </lineage>
</organism>